<keyword evidence="2" id="KW-1185">Reference proteome</keyword>
<sequence>MAHKTHLFSKKKSQEMSLHPTRPRFIIETVVGGRLAEQIVEWEHFFMLLLWNHLLHISGTTGMPGREFKNS</sequence>
<gene>
    <name evidence="1" type="ORF">E2C01_049166</name>
</gene>
<dbReference type="Proteomes" id="UP000324222">
    <property type="component" value="Unassembled WGS sequence"/>
</dbReference>
<organism evidence="1 2">
    <name type="scientific">Portunus trituberculatus</name>
    <name type="common">Swimming crab</name>
    <name type="synonym">Neptunus trituberculatus</name>
    <dbReference type="NCBI Taxonomy" id="210409"/>
    <lineage>
        <taxon>Eukaryota</taxon>
        <taxon>Metazoa</taxon>
        <taxon>Ecdysozoa</taxon>
        <taxon>Arthropoda</taxon>
        <taxon>Crustacea</taxon>
        <taxon>Multicrustacea</taxon>
        <taxon>Malacostraca</taxon>
        <taxon>Eumalacostraca</taxon>
        <taxon>Eucarida</taxon>
        <taxon>Decapoda</taxon>
        <taxon>Pleocyemata</taxon>
        <taxon>Brachyura</taxon>
        <taxon>Eubrachyura</taxon>
        <taxon>Portunoidea</taxon>
        <taxon>Portunidae</taxon>
        <taxon>Portuninae</taxon>
        <taxon>Portunus</taxon>
    </lineage>
</organism>
<evidence type="ECO:0000313" key="1">
    <source>
        <dbReference type="EMBL" id="MPC55235.1"/>
    </source>
</evidence>
<dbReference type="EMBL" id="VSRR010013003">
    <property type="protein sequence ID" value="MPC55235.1"/>
    <property type="molecule type" value="Genomic_DNA"/>
</dbReference>
<accession>A0A5B7GCY8</accession>
<reference evidence="1 2" key="1">
    <citation type="submission" date="2019-05" db="EMBL/GenBank/DDBJ databases">
        <title>Another draft genome of Portunus trituberculatus and its Hox gene families provides insights of decapod evolution.</title>
        <authorList>
            <person name="Jeong J.-H."/>
            <person name="Song I."/>
            <person name="Kim S."/>
            <person name="Choi T."/>
            <person name="Kim D."/>
            <person name="Ryu S."/>
            <person name="Kim W."/>
        </authorList>
    </citation>
    <scope>NUCLEOTIDE SEQUENCE [LARGE SCALE GENOMIC DNA]</scope>
    <source>
        <tissue evidence="1">Muscle</tissue>
    </source>
</reference>
<proteinExistence type="predicted"/>
<name>A0A5B7GCY8_PORTR</name>
<comment type="caution">
    <text evidence="1">The sequence shown here is derived from an EMBL/GenBank/DDBJ whole genome shotgun (WGS) entry which is preliminary data.</text>
</comment>
<dbReference type="AlphaFoldDB" id="A0A5B7GCY8"/>
<evidence type="ECO:0000313" key="2">
    <source>
        <dbReference type="Proteomes" id="UP000324222"/>
    </source>
</evidence>
<protein>
    <submittedName>
        <fullName evidence="1">Uncharacterized protein</fullName>
    </submittedName>
</protein>